<dbReference type="InterPro" id="IPR042070">
    <property type="entry name" value="PucR_C-HTH_sf"/>
</dbReference>
<sequence length="622" mass="71039">MEQVFQPEEIKQYLPESGQILSTLRNHLLSVLGVNRARGFLLRYGWSCGENFANHIKHKDAYDSLSLEDLFRVGAHVHGSTADLDISVTDLHIDPVTKDYYSEGFWKYSQEAEQHIHHFGLSDEAVCFTLTGYAGGYVSCILGREVIFKEIECRGKGDPHCHWVAKPIEDWGEDIKEELAYYKEEHIGKELDNAVKRIEEQKTVFKQTLQISERLSNAVLHGSNLQELITLTEKEINRPVVLEDIYSLHFAASPSVQPHHISSSFIKNEWKHMVDSAAYQKKTMVLDIPNDQHQENKRLISPIFVRNKLFGFLSFIEQSKDFSELDYLTIERASSICGIQILNETTAFEHEQRVKEELLNGVLEGEFNNKDIIYRLSLMGYNIEQPQYVFVFQLNNNQHHTRRLDESFIDVKTACVEKIYKLIEEKNTACVIMTKLQQIIAVIPKAFTQHFVSEVNCGTWLINETFADKNDIDVKLGISTLCSRTHHLKKGVNEAEKVLNILAVSKNQGSVKSYHELGALGKFIGFDNFPELEQFAWELLGDIISYDKKYNADLAATLYHYVQSNGHLKNTAQTMQMSLGATRYRLNRLQDIGGVDLSTSDGFFDVHVAIQVLLLAGDLQIK</sequence>
<dbReference type="AlphaFoldDB" id="A0A1G8GXB5"/>
<dbReference type="InterPro" id="IPR024096">
    <property type="entry name" value="NO_sig/Golgi_transp_ligand-bd"/>
</dbReference>
<dbReference type="Pfam" id="PF02830">
    <property type="entry name" value="V4R"/>
    <property type="match status" value="1"/>
</dbReference>
<dbReference type="InterPro" id="IPR029016">
    <property type="entry name" value="GAF-like_dom_sf"/>
</dbReference>
<dbReference type="Pfam" id="PF13556">
    <property type="entry name" value="HTH_30"/>
    <property type="match status" value="1"/>
</dbReference>
<dbReference type="RefSeq" id="WP_091274729.1">
    <property type="nucleotide sequence ID" value="NZ_FNDK01000017.1"/>
</dbReference>
<dbReference type="PANTHER" id="PTHR33744:SF1">
    <property type="entry name" value="DNA-BINDING TRANSCRIPTIONAL ACTIVATOR ADER"/>
    <property type="match status" value="1"/>
</dbReference>
<dbReference type="Proteomes" id="UP000199163">
    <property type="component" value="Unassembled WGS sequence"/>
</dbReference>
<reference evidence="3 4" key="1">
    <citation type="submission" date="2016-10" db="EMBL/GenBank/DDBJ databases">
        <authorList>
            <person name="de Groot N.N."/>
        </authorList>
    </citation>
    <scope>NUCLEOTIDE SEQUENCE [LARGE SCALE GENOMIC DNA]</scope>
    <source>
        <strain evidence="3 4">DSM 21632</strain>
    </source>
</reference>
<evidence type="ECO:0000313" key="3">
    <source>
        <dbReference type="EMBL" id="SDH98979.1"/>
    </source>
</evidence>
<dbReference type="InterPro" id="IPR010523">
    <property type="entry name" value="XylR_N"/>
</dbReference>
<dbReference type="OrthoDB" id="154713at2"/>
<evidence type="ECO:0000256" key="1">
    <source>
        <dbReference type="ARBA" id="ARBA00006754"/>
    </source>
</evidence>
<gene>
    <name evidence="3" type="ORF">SAMN05192534_11754</name>
</gene>
<evidence type="ECO:0000259" key="2">
    <source>
        <dbReference type="SMART" id="SM00989"/>
    </source>
</evidence>
<dbReference type="Gene3D" id="3.30.1380.20">
    <property type="entry name" value="Trafficking protein particle complex subunit 3"/>
    <property type="match status" value="1"/>
</dbReference>
<dbReference type="InterPro" id="IPR004096">
    <property type="entry name" value="V4R"/>
</dbReference>
<dbReference type="InterPro" id="IPR041522">
    <property type="entry name" value="CdaR_GGDEF"/>
</dbReference>
<dbReference type="InterPro" id="IPR051448">
    <property type="entry name" value="CdaR-like_regulators"/>
</dbReference>
<dbReference type="SMART" id="SM00989">
    <property type="entry name" value="V4R"/>
    <property type="match status" value="1"/>
</dbReference>
<dbReference type="Pfam" id="PF17853">
    <property type="entry name" value="GGDEF_2"/>
    <property type="match status" value="1"/>
</dbReference>
<dbReference type="EMBL" id="FNDK01000017">
    <property type="protein sequence ID" value="SDH98979.1"/>
    <property type="molecule type" value="Genomic_DNA"/>
</dbReference>
<protein>
    <submittedName>
        <fullName evidence="3">Sugar diacid utilization regulator</fullName>
    </submittedName>
</protein>
<dbReference type="InterPro" id="IPR025736">
    <property type="entry name" value="PucR_C-HTH_dom"/>
</dbReference>
<name>A0A1G8GXB5_9BACI</name>
<organism evidence="3 4">
    <name type="scientific">Alteribacillus persepolensis</name>
    <dbReference type="NCBI Taxonomy" id="568899"/>
    <lineage>
        <taxon>Bacteria</taxon>
        <taxon>Bacillati</taxon>
        <taxon>Bacillota</taxon>
        <taxon>Bacilli</taxon>
        <taxon>Bacillales</taxon>
        <taxon>Bacillaceae</taxon>
        <taxon>Alteribacillus</taxon>
    </lineage>
</organism>
<proteinExistence type="inferred from homology"/>
<accession>A0A1G8GXB5</accession>
<dbReference type="Pfam" id="PF06505">
    <property type="entry name" value="XylR_N"/>
    <property type="match status" value="1"/>
</dbReference>
<dbReference type="STRING" id="568899.SAMN05192534_11754"/>
<dbReference type="Gene3D" id="1.10.10.2840">
    <property type="entry name" value="PucR C-terminal helix-turn-helix domain"/>
    <property type="match status" value="1"/>
</dbReference>
<comment type="similarity">
    <text evidence="1">Belongs to the CdaR family.</text>
</comment>
<feature type="domain" description="4-vinyl reductase 4VR" evidence="2">
    <location>
        <begin position="105"/>
        <end position="167"/>
    </location>
</feature>
<dbReference type="SUPFAM" id="SSF111126">
    <property type="entry name" value="Ligand-binding domain in the NO signalling and Golgi transport"/>
    <property type="match status" value="1"/>
</dbReference>
<keyword evidence="4" id="KW-1185">Reference proteome</keyword>
<dbReference type="Gene3D" id="3.30.450.40">
    <property type="match status" value="1"/>
</dbReference>
<dbReference type="PANTHER" id="PTHR33744">
    <property type="entry name" value="CARBOHYDRATE DIACID REGULATOR"/>
    <property type="match status" value="1"/>
</dbReference>
<evidence type="ECO:0000313" key="4">
    <source>
        <dbReference type="Proteomes" id="UP000199163"/>
    </source>
</evidence>